<evidence type="ECO:0000256" key="4">
    <source>
        <dbReference type="SAM" id="MobiDB-lite"/>
    </source>
</evidence>
<evidence type="ECO:0000256" key="1">
    <source>
        <dbReference type="ARBA" id="ARBA00022614"/>
    </source>
</evidence>
<feature type="non-terminal residue" evidence="7">
    <location>
        <position position="1"/>
    </location>
</feature>
<feature type="region of interest" description="Disordered" evidence="4">
    <location>
        <begin position="286"/>
        <end position="345"/>
    </location>
</feature>
<dbReference type="PANTHER" id="PTHR24366">
    <property type="entry name" value="IG(IMMUNOGLOBULIN) AND LRR(LEUCINE RICH REPEAT) DOMAINS"/>
    <property type="match status" value="1"/>
</dbReference>
<dbReference type="EMBL" id="CAJNOK010039408">
    <property type="protein sequence ID" value="CAF1544682.1"/>
    <property type="molecule type" value="Genomic_DNA"/>
</dbReference>
<dbReference type="AlphaFoldDB" id="A0A8S2FSP9"/>
<keyword evidence="1" id="KW-0433">Leucine-rich repeat</keyword>
<protein>
    <recommendedName>
        <fullName evidence="6">LRRCT domain-containing protein</fullName>
    </recommendedName>
</protein>
<evidence type="ECO:0000256" key="2">
    <source>
        <dbReference type="ARBA" id="ARBA00022729"/>
    </source>
</evidence>
<keyword evidence="5" id="KW-0472">Membrane</keyword>
<proteinExistence type="predicted"/>
<evidence type="ECO:0000259" key="6">
    <source>
        <dbReference type="SMART" id="SM00082"/>
    </source>
</evidence>
<gene>
    <name evidence="7" type="ORF">OVA965_LOCUS38959</name>
    <name evidence="8" type="ORF">TMI583_LOCUS40198</name>
</gene>
<feature type="domain" description="LRRCT" evidence="6">
    <location>
        <begin position="190"/>
        <end position="242"/>
    </location>
</feature>
<dbReference type="SMART" id="SM00369">
    <property type="entry name" value="LRR_TYP"/>
    <property type="match status" value="3"/>
</dbReference>
<dbReference type="EMBL" id="CAJOBA010061789">
    <property type="protein sequence ID" value="CAF4333471.1"/>
    <property type="molecule type" value="Genomic_DNA"/>
</dbReference>
<feature type="compositionally biased region" description="Low complexity" evidence="4">
    <location>
        <begin position="304"/>
        <end position="317"/>
    </location>
</feature>
<organism evidence="7 9">
    <name type="scientific">Didymodactylos carnosus</name>
    <dbReference type="NCBI Taxonomy" id="1234261"/>
    <lineage>
        <taxon>Eukaryota</taxon>
        <taxon>Metazoa</taxon>
        <taxon>Spiralia</taxon>
        <taxon>Gnathifera</taxon>
        <taxon>Rotifera</taxon>
        <taxon>Eurotatoria</taxon>
        <taxon>Bdelloidea</taxon>
        <taxon>Philodinida</taxon>
        <taxon>Philodinidae</taxon>
        <taxon>Didymodactylos</taxon>
    </lineage>
</organism>
<accession>A0A8S2FSP9</accession>
<evidence type="ECO:0000313" key="7">
    <source>
        <dbReference type="EMBL" id="CAF1544682.1"/>
    </source>
</evidence>
<keyword evidence="5" id="KW-1133">Transmembrane helix</keyword>
<dbReference type="Gene3D" id="3.80.10.10">
    <property type="entry name" value="Ribonuclease Inhibitor"/>
    <property type="match status" value="1"/>
</dbReference>
<keyword evidence="5" id="KW-0812">Transmembrane</keyword>
<dbReference type="PROSITE" id="PS51450">
    <property type="entry name" value="LRR"/>
    <property type="match status" value="3"/>
</dbReference>
<evidence type="ECO:0000313" key="9">
    <source>
        <dbReference type="Proteomes" id="UP000677228"/>
    </source>
</evidence>
<dbReference type="InterPro" id="IPR003591">
    <property type="entry name" value="Leu-rich_rpt_typical-subtyp"/>
</dbReference>
<dbReference type="InterPro" id="IPR001611">
    <property type="entry name" value="Leu-rich_rpt"/>
</dbReference>
<dbReference type="SMART" id="SM00082">
    <property type="entry name" value="LRRCT"/>
    <property type="match status" value="1"/>
</dbReference>
<evidence type="ECO:0000313" key="8">
    <source>
        <dbReference type="EMBL" id="CAF4333471.1"/>
    </source>
</evidence>
<reference evidence="7" key="1">
    <citation type="submission" date="2021-02" db="EMBL/GenBank/DDBJ databases">
        <authorList>
            <person name="Nowell W R."/>
        </authorList>
    </citation>
    <scope>NUCLEOTIDE SEQUENCE</scope>
</reference>
<comment type="caution">
    <text evidence="7">The sequence shown here is derived from an EMBL/GenBank/DDBJ whole genome shotgun (WGS) entry which is preliminary data.</text>
</comment>
<dbReference type="Proteomes" id="UP000682733">
    <property type="component" value="Unassembled WGS sequence"/>
</dbReference>
<feature type="compositionally biased region" description="Polar residues" evidence="4">
    <location>
        <begin position="318"/>
        <end position="345"/>
    </location>
</feature>
<keyword evidence="2" id="KW-0732">Signal</keyword>
<sequence length="345" mass="38768">NDIEKIQNLTSLKHLTLSGNPLNTIPAFNNTNIQTLTMQRAQINSANFPKTYNGSSLQIISLSDNNIRLIGDNDFLSLKNKKLLKLDITHNQLNKISITAFEIFSQSLQSLALSQNSLSSCEFLATLKNLASIKLDQNKFTSLPEQLLIPNNIKNYFFTQNSIKIIDQSSPLSTWIKKNLTGINIYLKDNPLDCCGSLWLIENLKNSNKRYIADANLLTCTTPIQYFGKRLIDLQPTEMNCVIQPQFKLSIAEIVGISVGSVFLVAFVTVFVIILTKRRQRSHLRHYERIPDNDEEPPLPPLFPSSQSDASSYSQPQTSYGTGTFNDPYSSNHYASDSRTNVGLE</sequence>
<evidence type="ECO:0000256" key="5">
    <source>
        <dbReference type="SAM" id="Phobius"/>
    </source>
</evidence>
<dbReference type="InterPro" id="IPR032675">
    <property type="entry name" value="LRR_dom_sf"/>
</dbReference>
<dbReference type="Proteomes" id="UP000677228">
    <property type="component" value="Unassembled WGS sequence"/>
</dbReference>
<feature type="transmembrane region" description="Helical" evidence="5">
    <location>
        <begin position="254"/>
        <end position="275"/>
    </location>
</feature>
<dbReference type="PANTHER" id="PTHR24366:SF170">
    <property type="entry name" value="RE50361P"/>
    <property type="match status" value="1"/>
</dbReference>
<evidence type="ECO:0000256" key="3">
    <source>
        <dbReference type="ARBA" id="ARBA00022737"/>
    </source>
</evidence>
<name>A0A8S2FSP9_9BILA</name>
<dbReference type="InterPro" id="IPR000483">
    <property type="entry name" value="Cys-rich_flank_reg_C"/>
</dbReference>
<keyword evidence="3" id="KW-0677">Repeat</keyword>
<dbReference type="SUPFAM" id="SSF52058">
    <property type="entry name" value="L domain-like"/>
    <property type="match status" value="1"/>
</dbReference>